<dbReference type="AlphaFoldDB" id="A0A1G7QA79"/>
<proteinExistence type="predicted"/>
<sequence length="238" mass="26265">MPTFKTYVNKQGYYINARPSEVGNMTYQVDTEAADFILKLGYEHEDELPWGVVKPLRVAGLIYTNQQGVAEDNEDIPELDPSKLASMSNLERDKLLAYLDGRGDIDDRVIEHLRSQIGGSKDDAEILTDAIEDELERSVEVEISRVEGSDGGYGNATINIEIEPLAALFTDGMEISHRIEAASSPGVDEWEITHGFGEGWASAAKAAETKIPIMKAFAEVSDQLSFEFHPYDDGGSFL</sequence>
<organism evidence="1 2">
    <name type="scientific">Halorubrum xinjiangense</name>
    <dbReference type="NCBI Taxonomy" id="261291"/>
    <lineage>
        <taxon>Archaea</taxon>
        <taxon>Methanobacteriati</taxon>
        <taxon>Methanobacteriota</taxon>
        <taxon>Stenosarchaea group</taxon>
        <taxon>Halobacteria</taxon>
        <taxon>Halobacteriales</taxon>
        <taxon>Haloferacaceae</taxon>
        <taxon>Halorubrum</taxon>
    </lineage>
</organism>
<evidence type="ECO:0000313" key="2">
    <source>
        <dbReference type="Proteomes" id="UP000324020"/>
    </source>
</evidence>
<reference evidence="1 2" key="1">
    <citation type="submission" date="2016-10" db="EMBL/GenBank/DDBJ databases">
        <authorList>
            <person name="Varghese N."/>
            <person name="Submissions S."/>
        </authorList>
    </citation>
    <scope>NUCLEOTIDE SEQUENCE [LARGE SCALE GENOMIC DNA]</scope>
    <source>
        <strain evidence="1 2">CGMCC 1.3527</strain>
    </source>
</reference>
<dbReference type="Proteomes" id="UP000324020">
    <property type="component" value="Unassembled WGS sequence"/>
</dbReference>
<evidence type="ECO:0000313" key="1">
    <source>
        <dbReference type="EMBL" id="SDF95394.1"/>
    </source>
</evidence>
<protein>
    <submittedName>
        <fullName evidence="1">Uncharacterized protein</fullName>
    </submittedName>
</protein>
<dbReference type="OrthoDB" id="303845at2157"/>
<gene>
    <name evidence="1" type="ORF">SAMN04488067_111102</name>
</gene>
<keyword evidence="2" id="KW-1185">Reference proteome</keyword>
<accession>A0A1G7QA79</accession>
<dbReference type="RefSeq" id="WP_149799377.1">
    <property type="nucleotide sequence ID" value="NZ_FNBO01000011.1"/>
</dbReference>
<dbReference type="EMBL" id="FNBO01000011">
    <property type="protein sequence ID" value="SDF95394.1"/>
    <property type="molecule type" value="Genomic_DNA"/>
</dbReference>
<name>A0A1G7QA79_9EURY</name>